<dbReference type="EMBL" id="CAADFY010000311">
    <property type="protein sequence ID" value="VFK62538.1"/>
    <property type="molecule type" value="Genomic_DNA"/>
</dbReference>
<gene>
    <name evidence="2" type="ORF">BECKTUN1418E_GA0071001_13131</name>
    <name evidence="1" type="ORF">BECKTUN1418F_GA0071002_13111</name>
</gene>
<dbReference type="EMBL" id="CAADFV010000313">
    <property type="protein sequence ID" value="VFK71884.1"/>
    <property type="molecule type" value="Genomic_DNA"/>
</dbReference>
<evidence type="ECO:0000313" key="2">
    <source>
        <dbReference type="EMBL" id="VFK71884.1"/>
    </source>
</evidence>
<evidence type="ECO:0000313" key="1">
    <source>
        <dbReference type="EMBL" id="VFK62538.1"/>
    </source>
</evidence>
<proteinExistence type="predicted"/>
<sequence>MPKDREYTESNAPELAGFIELDGETIRKNHSLKEFSDLVLSCAA</sequence>
<organism evidence="1">
    <name type="scientific">Candidatus Kentrum sp. TUN</name>
    <dbReference type="NCBI Taxonomy" id="2126343"/>
    <lineage>
        <taxon>Bacteria</taxon>
        <taxon>Pseudomonadati</taxon>
        <taxon>Pseudomonadota</taxon>
        <taxon>Gammaproteobacteria</taxon>
        <taxon>Candidatus Kentrum</taxon>
    </lineage>
</organism>
<reference evidence="1" key="1">
    <citation type="submission" date="2019-02" db="EMBL/GenBank/DDBJ databases">
        <authorList>
            <person name="Gruber-Vodicka R. H."/>
            <person name="Seah K. B. B."/>
        </authorList>
    </citation>
    <scope>NUCLEOTIDE SEQUENCE</scope>
    <source>
        <strain evidence="2">BECK_BY2</strain>
        <strain evidence="1">BECK_BY3</strain>
    </source>
</reference>
<name>A0A451A946_9GAMM</name>
<accession>A0A451A946</accession>
<protein>
    <submittedName>
        <fullName evidence="1">Uncharacterized protein</fullName>
    </submittedName>
</protein>
<dbReference type="AlphaFoldDB" id="A0A451A946"/>